<dbReference type="SUPFAM" id="SSF159006">
    <property type="entry name" value="YopX-like"/>
    <property type="match status" value="1"/>
</dbReference>
<gene>
    <name evidence="2" type="ORF">PACILC2_00770</name>
</gene>
<evidence type="ECO:0000313" key="3">
    <source>
        <dbReference type="Proteomes" id="UP000680304"/>
    </source>
</evidence>
<dbReference type="InterPro" id="IPR019096">
    <property type="entry name" value="YopX_protein"/>
</dbReference>
<proteinExistence type="predicted"/>
<dbReference type="InterPro" id="IPR023385">
    <property type="entry name" value="YopX-like_C"/>
</dbReference>
<dbReference type="Gene3D" id="2.30.30.290">
    <property type="entry name" value="YopX-like domains"/>
    <property type="match status" value="1"/>
</dbReference>
<evidence type="ECO:0000259" key="1">
    <source>
        <dbReference type="Pfam" id="PF09643"/>
    </source>
</evidence>
<dbReference type="NCBIfam" id="TIGR01671">
    <property type="entry name" value="phage_TIGR01671"/>
    <property type="match status" value="1"/>
</dbReference>
<dbReference type="Pfam" id="PF09643">
    <property type="entry name" value="YopX"/>
    <property type="match status" value="1"/>
</dbReference>
<protein>
    <recommendedName>
        <fullName evidence="1">YopX protein domain-containing protein</fullName>
    </recommendedName>
</protein>
<dbReference type="RefSeq" id="WP_213526718.1">
    <property type="nucleotide sequence ID" value="NZ_BOVJ01000003.1"/>
</dbReference>
<dbReference type="Proteomes" id="UP000680304">
    <property type="component" value="Unassembled WGS sequence"/>
</dbReference>
<reference evidence="2 3" key="1">
    <citation type="submission" date="2021-04" db="EMBL/GenBank/DDBJ databases">
        <title>Draft genome sequence of Paenibacillus cisolokensis, LC2-13A.</title>
        <authorList>
            <person name="Uke A."/>
            <person name="Chhe C."/>
            <person name="Baramee S."/>
            <person name="Kosugi A."/>
        </authorList>
    </citation>
    <scope>NUCLEOTIDE SEQUENCE [LARGE SCALE GENOMIC DNA]</scope>
    <source>
        <strain evidence="2 3">LC2-13A</strain>
    </source>
</reference>
<evidence type="ECO:0000313" key="2">
    <source>
        <dbReference type="EMBL" id="GIQ61509.1"/>
    </source>
</evidence>
<feature type="domain" description="YopX protein" evidence="1">
    <location>
        <begin position="5"/>
        <end position="142"/>
    </location>
</feature>
<accession>A0ABQ4N026</accession>
<organism evidence="2 3">
    <name type="scientific">Paenibacillus cisolokensis</name>
    <dbReference type="NCBI Taxonomy" id="1658519"/>
    <lineage>
        <taxon>Bacteria</taxon>
        <taxon>Bacillati</taxon>
        <taxon>Bacillota</taxon>
        <taxon>Bacilli</taxon>
        <taxon>Bacillales</taxon>
        <taxon>Paenibacillaceae</taxon>
        <taxon>Paenibacillus</taxon>
    </lineage>
</organism>
<dbReference type="InterPro" id="IPR010024">
    <property type="entry name" value="CHP16711"/>
</dbReference>
<name>A0ABQ4N026_9BACL</name>
<keyword evidence="3" id="KW-1185">Reference proteome</keyword>
<comment type="caution">
    <text evidence="2">The sequence shown here is derived from an EMBL/GenBank/DDBJ whole genome shotgun (WGS) entry which is preliminary data.</text>
</comment>
<dbReference type="EMBL" id="BOVJ01000003">
    <property type="protein sequence ID" value="GIQ61509.1"/>
    <property type="molecule type" value="Genomic_DNA"/>
</dbReference>
<sequence length="147" mass="17509">MREIKFRAWYKGNPYLAKPIPAQMVYDIHKRHEAWPFSCRTFGGLIDSGDFIVMQYTGLKDKQWEKEIYEHDIIQFAIFDYNGHDTQYKGVVVFDGGQWQIWRTKDDPYFGSDVPFNLYMVWYNDDELEVIGNIYEHPHLLKGDGNE</sequence>